<feature type="transmembrane region" description="Helical" evidence="10">
    <location>
        <begin position="265"/>
        <end position="284"/>
    </location>
</feature>
<dbReference type="InterPro" id="IPR050925">
    <property type="entry name" value="Rhomboid_protease_S54"/>
</dbReference>
<feature type="transmembrane region" description="Helical" evidence="10">
    <location>
        <begin position="317"/>
        <end position="334"/>
    </location>
</feature>
<dbReference type="InterPro" id="IPR011990">
    <property type="entry name" value="TPR-like_helical_dom_sf"/>
</dbReference>
<dbReference type="PANTHER" id="PTHR43731">
    <property type="entry name" value="RHOMBOID PROTEASE"/>
    <property type="match status" value="1"/>
</dbReference>
<feature type="repeat" description="TPR" evidence="9">
    <location>
        <begin position="371"/>
        <end position="404"/>
    </location>
</feature>
<dbReference type="RefSeq" id="WP_181340179.1">
    <property type="nucleotide sequence ID" value="NZ_JAAKDE010000019.1"/>
</dbReference>
<evidence type="ECO:0000256" key="8">
    <source>
        <dbReference type="ARBA" id="ARBA00023136"/>
    </source>
</evidence>
<dbReference type="Proteomes" id="UP000657177">
    <property type="component" value="Unassembled WGS sequence"/>
</dbReference>
<evidence type="ECO:0000256" key="9">
    <source>
        <dbReference type="PROSITE-ProRule" id="PRU00339"/>
    </source>
</evidence>
<dbReference type="SUPFAM" id="SSF144091">
    <property type="entry name" value="Rhomboid-like"/>
    <property type="match status" value="1"/>
</dbReference>
<evidence type="ECO:0000256" key="3">
    <source>
        <dbReference type="ARBA" id="ARBA00022692"/>
    </source>
</evidence>
<organism evidence="12 13">
    <name type="scientific">Capillibacterium thermochitinicola</name>
    <dbReference type="NCBI Taxonomy" id="2699427"/>
    <lineage>
        <taxon>Bacteria</taxon>
        <taxon>Bacillati</taxon>
        <taxon>Bacillota</taxon>
        <taxon>Capillibacterium</taxon>
    </lineage>
</organism>
<keyword evidence="4" id="KW-0677">Repeat</keyword>
<dbReference type="AlphaFoldDB" id="A0A8J6I3B6"/>
<feature type="domain" description="Peptidase S54 rhomboid" evidence="11">
    <location>
        <begin position="200"/>
        <end position="334"/>
    </location>
</feature>
<evidence type="ECO:0000256" key="4">
    <source>
        <dbReference type="ARBA" id="ARBA00022737"/>
    </source>
</evidence>
<evidence type="ECO:0000256" key="2">
    <source>
        <dbReference type="ARBA" id="ARBA00009045"/>
    </source>
</evidence>
<reference evidence="12" key="1">
    <citation type="submission" date="2020-06" db="EMBL/GenBank/DDBJ databases">
        <title>Novel chitinolytic bacterium.</title>
        <authorList>
            <person name="Ungkulpasvich U."/>
            <person name="Kosugi A."/>
            <person name="Uke A."/>
        </authorList>
    </citation>
    <scope>NUCLEOTIDE SEQUENCE</scope>
    <source>
        <strain evidence="12">UUS1-1</strain>
    </source>
</reference>
<keyword evidence="8 10" id="KW-0472">Membrane</keyword>
<dbReference type="InterPro" id="IPR019734">
    <property type="entry name" value="TPR_rpt"/>
</dbReference>
<dbReference type="Gene3D" id="1.25.40.10">
    <property type="entry name" value="Tetratricopeptide repeat domain"/>
    <property type="match status" value="2"/>
</dbReference>
<dbReference type="SUPFAM" id="SSF48452">
    <property type="entry name" value="TPR-like"/>
    <property type="match status" value="1"/>
</dbReference>
<evidence type="ECO:0000259" key="11">
    <source>
        <dbReference type="Pfam" id="PF01694"/>
    </source>
</evidence>
<dbReference type="SMART" id="SM00028">
    <property type="entry name" value="TPR"/>
    <property type="match status" value="4"/>
</dbReference>
<dbReference type="GO" id="GO:0004252">
    <property type="term" value="F:serine-type endopeptidase activity"/>
    <property type="evidence" value="ECO:0007669"/>
    <property type="project" value="InterPro"/>
</dbReference>
<dbReference type="Gene3D" id="1.20.1540.10">
    <property type="entry name" value="Rhomboid-like"/>
    <property type="match status" value="1"/>
</dbReference>
<evidence type="ECO:0000256" key="5">
    <source>
        <dbReference type="ARBA" id="ARBA00022801"/>
    </source>
</evidence>
<keyword evidence="6 9" id="KW-0802">TPR repeat</keyword>
<name>A0A8J6I3B6_9FIRM</name>
<dbReference type="GO" id="GO:0016020">
    <property type="term" value="C:membrane"/>
    <property type="evidence" value="ECO:0007669"/>
    <property type="project" value="UniProtKB-SubCell"/>
</dbReference>
<evidence type="ECO:0000256" key="6">
    <source>
        <dbReference type="ARBA" id="ARBA00022803"/>
    </source>
</evidence>
<dbReference type="Pfam" id="PF07719">
    <property type="entry name" value="TPR_2"/>
    <property type="match status" value="1"/>
</dbReference>
<feature type="transmembrane region" description="Helical" evidence="10">
    <location>
        <begin position="241"/>
        <end position="259"/>
    </location>
</feature>
<dbReference type="PANTHER" id="PTHR43731:SF14">
    <property type="entry name" value="PRESENILIN-ASSOCIATED RHOMBOID-LIKE PROTEIN, MITOCHONDRIAL"/>
    <property type="match status" value="1"/>
</dbReference>
<dbReference type="InterPro" id="IPR022764">
    <property type="entry name" value="Peptidase_S54_rhomboid_dom"/>
</dbReference>
<accession>A0A8J6I3B6</accession>
<keyword evidence="13" id="KW-1185">Reference proteome</keyword>
<evidence type="ECO:0000313" key="13">
    <source>
        <dbReference type="Proteomes" id="UP000657177"/>
    </source>
</evidence>
<dbReference type="Pfam" id="PF01694">
    <property type="entry name" value="Rhomboid"/>
    <property type="match status" value="1"/>
</dbReference>
<evidence type="ECO:0000256" key="10">
    <source>
        <dbReference type="SAM" id="Phobius"/>
    </source>
</evidence>
<proteinExistence type="inferred from homology"/>
<protein>
    <submittedName>
        <fullName evidence="12">Rhomboid family intramembrane serine protease</fullName>
    </submittedName>
</protein>
<dbReference type="EMBL" id="JAAKDE010000019">
    <property type="protein sequence ID" value="MBA2133709.1"/>
    <property type="molecule type" value="Genomic_DNA"/>
</dbReference>
<comment type="similarity">
    <text evidence="2">Belongs to the peptidase S54 family.</text>
</comment>
<feature type="repeat" description="TPR" evidence="9">
    <location>
        <begin position="487"/>
        <end position="520"/>
    </location>
</feature>
<comment type="subcellular location">
    <subcellularLocation>
        <location evidence="1">Membrane</location>
        <topology evidence="1">Multi-pass membrane protein</topology>
    </subcellularLocation>
</comment>
<evidence type="ECO:0000256" key="7">
    <source>
        <dbReference type="ARBA" id="ARBA00022989"/>
    </source>
</evidence>
<keyword evidence="5" id="KW-0378">Hydrolase</keyword>
<feature type="transmembrane region" description="Helical" evidence="10">
    <location>
        <begin position="346"/>
        <end position="364"/>
    </location>
</feature>
<dbReference type="InterPro" id="IPR013105">
    <property type="entry name" value="TPR_2"/>
</dbReference>
<dbReference type="GO" id="GO:0006508">
    <property type="term" value="P:proteolysis"/>
    <property type="evidence" value="ECO:0007669"/>
    <property type="project" value="UniProtKB-KW"/>
</dbReference>
<dbReference type="PROSITE" id="PS50005">
    <property type="entry name" value="TPR"/>
    <property type="match status" value="2"/>
</dbReference>
<dbReference type="InterPro" id="IPR035952">
    <property type="entry name" value="Rhomboid-like_sf"/>
</dbReference>
<feature type="transmembrane region" description="Helical" evidence="10">
    <location>
        <begin position="159"/>
        <end position="176"/>
    </location>
</feature>
<keyword evidence="12" id="KW-0645">Protease</keyword>
<comment type="caution">
    <text evidence="12">The sequence shown here is derived from an EMBL/GenBank/DDBJ whole genome shotgun (WGS) entry which is preliminary data.</text>
</comment>
<evidence type="ECO:0000256" key="1">
    <source>
        <dbReference type="ARBA" id="ARBA00004141"/>
    </source>
</evidence>
<gene>
    <name evidence="12" type="ORF">G5B42_09205</name>
</gene>
<feature type="transmembrane region" description="Helical" evidence="10">
    <location>
        <begin position="293"/>
        <end position="311"/>
    </location>
</feature>
<evidence type="ECO:0000313" key="12">
    <source>
        <dbReference type="EMBL" id="MBA2133709.1"/>
    </source>
</evidence>
<keyword evidence="3 10" id="KW-0812">Transmembrane</keyword>
<sequence>MNPDELRVILSRLTAIGYQTREAPTKEGFVLLAKEEPFHRKLLLIGTNLSPAAQWRDFIIKTVLAERNDRTQLSLAILLLAAGEEAGEKKFLDYLGEMPWVEAIWEMAGPRLSTVKDHFRWQVEARVLFLAVQLANAVVTEQPSIPGGRREAAGGRPRLTYILLFINLLVFLGEMLRGATNQTSFLIGMGAKYNPRLWMGEYWRLLTPLFLHAGWEHFLFNSFALFQLGSLVERFFGERRFFWIYFGAGLLGTVASVLFQPDTVSVGASGAIFGLVGALIYFSIRRPQVAKGLFGRSFWIVLGLNLVLGFVLPGIDYMGHLGGLIGGLLWAYALGLGTRDQIAGRWLWRVLLVLVMVFTTINAVTPPPNKWYLPLETGRLALEQEDFEKALGSLEESYRLNPESLLTSRLLAGAYLAEGGKALVDEAWDKAVHYLEQSQKLHPDLRETRSLLARAYLYRSFHRYNAGDLAGAEEDCVRGIALNLKIEGFHYILGVVYYQQERWVDAVKELETVLQLNPENQAAQALLAELKKAGESVK</sequence>
<keyword evidence="7 10" id="KW-1133">Transmembrane helix</keyword>